<evidence type="ECO:0000256" key="4">
    <source>
        <dbReference type="ARBA" id="ARBA00011881"/>
    </source>
</evidence>
<evidence type="ECO:0000256" key="8">
    <source>
        <dbReference type="RuleBase" id="RU361270"/>
    </source>
</evidence>
<feature type="binding site" evidence="7">
    <location>
        <position position="9"/>
    </location>
    <ligand>
        <name>substrate</name>
    </ligand>
</feature>
<dbReference type="GO" id="GO:0006144">
    <property type="term" value="P:purine nucleobase metabolic process"/>
    <property type="evidence" value="ECO:0007669"/>
    <property type="project" value="UniProtKB-KW"/>
</dbReference>
<dbReference type="PRINTS" id="PR00189">
    <property type="entry name" value="TRNSTHYRETIN"/>
</dbReference>
<accession>A0A835CMJ3</accession>
<comment type="subunit">
    <text evidence="4 8">Homotetramer.</text>
</comment>
<proteinExistence type="inferred from homology"/>
<dbReference type="EMBL" id="JACMRX010000005">
    <property type="protein sequence ID" value="KAF7988444.1"/>
    <property type="molecule type" value="Genomic_DNA"/>
</dbReference>
<dbReference type="NCBIfam" id="TIGR02962">
    <property type="entry name" value="hdxy_isourate"/>
    <property type="match status" value="1"/>
</dbReference>
<dbReference type="GO" id="GO:0033971">
    <property type="term" value="F:hydroxyisourate hydrolase activity"/>
    <property type="evidence" value="ECO:0007669"/>
    <property type="project" value="UniProtKB-EC"/>
</dbReference>
<evidence type="ECO:0000313" key="10">
    <source>
        <dbReference type="EMBL" id="KAF7988444.1"/>
    </source>
</evidence>
<comment type="similarity">
    <text evidence="3 8">Belongs to the transthyretin family. 5-hydroxyisourate hydrolase subfamily.</text>
</comment>
<dbReference type="InterPro" id="IPR014306">
    <property type="entry name" value="Hydroxyisourate_hydrolase"/>
</dbReference>
<reference evidence="10 11" key="1">
    <citation type="submission" date="2020-08" db="EMBL/GenBank/DDBJ databases">
        <title>Aphidius gifuensis genome sequencing and assembly.</title>
        <authorList>
            <person name="Du Z."/>
        </authorList>
    </citation>
    <scope>NUCLEOTIDE SEQUENCE [LARGE SCALE GENOMIC DNA]</scope>
    <source>
        <strain evidence="10">YNYX2018</strain>
        <tissue evidence="10">Adults</tissue>
    </source>
</reference>
<dbReference type="InterPro" id="IPR000895">
    <property type="entry name" value="Transthyretin/HIU_hydrolase"/>
</dbReference>
<name>A0A835CMJ3_APHGI</name>
<dbReference type="PANTHER" id="PTHR10395">
    <property type="entry name" value="URICASE AND TRANSTHYRETIN-RELATED"/>
    <property type="match status" value="1"/>
</dbReference>
<evidence type="ECO:0000256" key="2">
    <source>
        <dbReference type="ARBA" id="ARBA00002704"/>
    </source>
</evidence>
<evidence type="ECO:0000256" key="6">
    <source>
        <dbReference type="ARBA" id="ARBA00022801"/>
    </source>
</evidence>
<evidence type="ECO:0000256" key="3">
    <source>
        <dbReference type="ARBA" id="ARBA00009850"/>
    </source>
</evidence>
<gene>
    <name evidence="10" type="ORF">HCN44_001017</name>
</gene>
<feature type="binding site" evidence="7">
    <location>
        <position position="47"/>
    </location>
    <ligand>
        <name>substrate</name>
    </ligand>
</feature>
<evidence type="ECO:0000259" key="9">
    <source>
        <dbReference type="SMART" id="SM00095"/>
    </source>
</evidence>
<dbReference type="InterPro" id="IPR023416">
    <property type="entry name" value="Transthyretin/HIU_hydrolase_d"/>
</dbReference>
<sequence>MNQPHLSTHVLDTSRGSPVSNLQVKLEKYTENKWTNIGNCKTSATGRCENLIKEGILLTQGKYKLIYNVDDYFLSTNTSSFYSTIEIIFDINNPNENYHIPLLLNPFGYTTYRGT</sequence>
<dbReference type="Proteomes" id="UP000639338">
    <property type="component" value="Unassembled WGS sequence"/>
</dbReference>
<keyword evidence="6 8" id="KW-0378">Hydrolase</keyword>
<evidence type="ECO:0000313" key="11">
    <source>
        <dbReference type="Proteomes" id="UP000639338"/>
    </source>
</evidence>
<dbReference type="InterPro" id="IPR036817">
    <property type="entry name" value="Transthyretin/HIU_hydrolase_sf"/>
</dbReference>
<comment type="function">
    <text evidence="2">Catalyzes the hydrolysis of 5-hydroxyisourate (HIU) to 2-oxo-4-hydroxy-4-carboxy-5-ureidoimidazoline (OHCU).</text>
</comment>
<dbReference type="CDD" id="cd05822">
    <property type="entry name" value="TLP_HIUase"/>
    <property type="match status" value="1"/>
</dbReference>
<dbReference type="OrthoDB" id="10265230at2759"/>
<comment type="catalytic activity">
    <reaction evidence="1 8">
        <text>5-hydroxyisourate + H2O = 5-hydroxy-2-oxo-4-ureido-2,5-dihydro-1H-imidazole-5-carboxylate + H(+)</text>
        <dbReference type="Rhea" id="RHEA:23736"/>
        <dbReference type="ChEBI" id="CHEBI:15377"/>
        <dbReference type="ChEBI" id="CHEBI:15378"/>
        <dbReference type="ChEBI" id="CHEBI:18072"/>
        <dbReference type="ChEBI" id="CHEBI:58639"/>
        <dbReference type="EC" id="3.5.2.17"/>
    </reaction>
</comment>
<feature type="binding site" evidence="7">
    <location>
        <position position="112"/>
    </location>
    <ligand>
        <name>substrate</name>
    </ligand>
</feature>
<keyword evidence="5 8" id="KW-0659">Purine metabolism</keyword>
<dbReference type="Gene3D" id="2.60.40.180">
    <property type="entry name" value="Transthyretin/hydroxyisourate hydrolase domain"/>
    <property type="match status" value="1"/>
</dbReference>
<dbReference type="SUPFAM" id="SSF49472">
    <property type="entry name" value="Transthyretin (synonym: prealbumin)"/>
    <property type="match status" value="1"/>
</dbReference>
<feature type="domain" description="Transthyretin/hydroxyisourate hydrolase" evidence="9">
    <location>
        <begin position="1"/>
        <end position="114"/>
    </location>
</feature>
<evidence type="ECO:0000256" key="1">
    <source>
        <dbReference type="ARBA" id="ARBA00001043"/>
    </source>
</evidence>
<dbReference type="Pfam" id="PF00576">
    <property type="entry name" value="Transthyretin"/>
    <property type="match status" value="1"/>
</dbReference>
<dbReference type="EC" id="3.5.2.17" evidence="8"/>
<evidence type="ECO:0000256" key="7">
    <source>
        <dbReference type="PIRSR" id="PIRSR600895-51"/>
    </source>
</evidence>
<protein>
    <recommendedName>
        <fullName evidence="8">5-hydroxyisourate hydrolase</fullName>
        <shortName evidence="8">HIU hydrolase</shortName>
        <shortName evidence="8">HIUHase</shortName>
        <ecNumber evidence="8">3.5.2.17</ecNumber>
    </recommendedName>
</protein>
<dbReference type="SMART" id="SM00095">
    <property type="entry name" value="TR_THY"/>
    <property type="match status" value="1"/>
</dbReference>
<keyword evidence="11" id="KW-1185">Reference proteome</keyword>
<dbReference type="AlphaFoldDB" id="A0A835CMJ3"/>
<comment type="caution">
    <text evidence="10">The sequence shown here is derived from an EMBL/GenBank/DDBJ whole genome shotgun (WGS) entry which is preliminary data.</text>
</comment>
<evidence type="ECO:0000256" key="5">
    <source>
        <dbReference type="ARBA" id="ARBA00022631"/>
    </source>
</evidence>
<dbReference type="PANTHER" id="PTHR10395:SF7">
    <property type="entry name" value="5-HYDROXYISOURATE HYDROLASE"/>
    <property type="match status" value="1"/>
</dbReference>
<organism evidence="10 11">
    <name type="scientific">Aphidius gifuensis</name>
    <name type="common">Parasitoid wasp</name>
    <dbReference type="NCBI Taxonomy" id="684658"/>
    <lineage>
        <taxon>Eukaryota</taxon>
        <taxon>Metazoa</taxon>
        <taxon>Ecdysozoa</taxon>
        <taxon>Arthropoda</taxon>
        <taxon>Hexapoda</taxon>
        <taxon>Insecta</taxon>
        <taxon>Pterygota</taxon>
        <taxon>Neoptera</taxon>
        <taxon>Endopterygota</taxon>
        <taxon>Hymenoptera</taxon>
        <taxon>Apocrita</taxon>
        <taxon>Ichneumonoidea</taxon>
        <taxon>Braconidae</taxon>
        <taxon>Aphidiinae</taxon>
        <taxon>Aphidius</taxon>
    </lineage>
</organism>